<proteinExistence type="predicted"/>
<feature type="signal peptide" evidence="1">
    <location>
        <begin position="1"/>
        <end position="19"/>
    </location>
</feature>
<name>A0ABT5VX13_9BACT</name>
<gene>
    <name evidence="2" type="ORF">L3049_18365</name>
</gene>
<evidence type="ECO:0000313" key="3">
    <source>
        <dbReference type="Proteomes" id="UP001528920"/>
    </source>
</evidence>
<reference evidence="2 3" key="1">
    <citation type="submission" date="2022-01" db="EMBL/GenBank/DDBJ databases">
        <title>Labilibaculum sp. nov, a marine bacterium isolated from Antarctica.</title>
        <authorList>
            <person name="Dai W."/>
        </authorList>
    </citation>
    <scope>NUCLEOTIDE SEQUENCE [LARGE SCALE GENOMIC DNA]</scope>
    <source>
        <strain evidence="2 3">DW002</strain>
    </source>
</reference>
<dbReference type="EMBL" id="JAKJSC010000007">
    <property type="protein sequence ID" value="MDE5419958.1"/>
    <property type="molecule type" value="Genomic_DNA"/>
</dbReference>
<protein>
    <submittedName>
        <fullName evidence="2">Uncharacterized protein</fullName>
    </submittedName>
</protein>
<feature type="chain" id="PRO_5046272011" evidence="1">
    <location>
        <begin position="20"/>
        <end position="112"/>
    </location>
</feature>
<keyword evidence="3" id="KW-1185">Reference proteome</keyword>
<sequence>MRIFLSLFVFVLISVSVFGQEKCDDNYLKEWEVFKKENAPFNFVKRENFNLSASNESTEPSLGDLSYKRERYTTGQELIGVVLHVSAAIKDHLDDKNEIWKDPAKYFIEGYY</sequence>
<dbReference type="Proteomes" id="UP001528920">
    <property type="component" value="Unassembled WGS sequence"/>
</dbReference>
<evidence type="ECO:0000313" key="2">
    <source>
        <dbReference type="EMBL" id="MDE5419958.1"/>
    </source>
</evidence>
<evidence type="ECO:0000256" key="1">
    <source>
        <dbReference type="SAM" id="SignalP"/>
    </source>
</evidence>
<organism evidence="2 3">
    <name type="scientific">Paralabilibaculum antarcticum</name>
    <dbReference type="NCBI Taxonomy" id="2912572"/>
    <lineage>
        <taxon>Bacteria</taxon>
        <taxon>Pseudomonadati</taxon>
        <taxon>Bacteroidota</taxon>
        <taxon>Bacteroidia</taxon>
        <taxon>Marinilabiliales</taxon>
        <taxon>Marinifilaceae</taxon>
        <taxon>Paralabilibaculum</taxon>
    </lineage>
</organism>
<comment type="caution">
    <text evidence="2">The sequence shown here is derived from an EMBL/GenBank/DDBJ whole genome shotgun (WGS) entry which is preliminary data.</text>
</comment>
<accession>A0ABT5VX13</accession>
<keyword evidence="1" id="KW-0732">Signal</keyword>
<dbReference type="RefSeq" id="WP_275111288.1">
    <property type="nucleotide sequence ID" value="NZ_JAKJSC010000007.1"/>
</dbReference>